<sequence>MIKNIMIDLIRTGKYLEAESILFSNHNNYDEIESLILDIAYEISEITIYSFVSYLISKKETIELHGIAANLMITPLSFLDGAYSVALYHVKRALEIDELDKLN</sequence>
<dbReference type="Proteomes" id="UP000215145">
    <property type="component" value="Unassembled WGS sequence"/>
</dbReference>
<keyword evidence="2" id="KW-1185">Reference proteome</keyword>
<organism evidence="1 2">
    <name type="scientific">Paenibacillus herberti</name>
    <dbReference type="NCBI Taxonomy" id="1619309"/>
    <lineage>
        <taxon>Bacteria</taxon>
        <taxon>Bacillati</taxon>
        <taxon>Bacillota</taxon>
        <taxon>Bacilli</taxon>
        <taxon>Bacillales</taxon>
        <taxon>Paenibacillaceae</taxon>
        <taxon>Paenibacillus</taxon>
    </lineage>
</organism>
<evidence type="ECO:0000313" key="2">
    <source>
        <dbReference type="Proteomes" id="UP000215145"/>
    </source>
</evidence>
<proteinExistence type="predicted"/>
<protein>
    <submittedName>
        <fullName evidence="1">Uncharacterized protein</fullName>
    </submittedName>
</protein>
<dbReference type="AlphaFoldDB" id="A0A229NTJ4"/>
<dbReference type="RefSeq" id="WP_089526907.1">
    <property type="nucleotide sequence ID" value="NZ_NMUQ01000004.1"/>
</dbReference>
<evidence type="ECO:0000313" key="1">
    <source>
        <dbReference type="EMBL" id="OXM13178.1"/>
    </source>
</evidence>
<reference evidence="1 2" key="1">
    <citation type="submission" date="2017-07" db="EMBL/GenBank/DDBJ databases">
        <title>Paenibacillus herberti R33 genome sequencing and assembly.</title>
        <authorList>
            <person name="Su W."/>
        </authorList>
    </citation>
    <scope>NUCLEOTIDE SEQUENCE [LARGE SCALE GENOMIC DNA]</scope>
    <source>
        <strain evidence="1 2">R33</strain>
    </source>
</reference>
<gene>
    <name evidence="1" type="ORF">CGZ75_23755</name>
</gene>
<accession>A0A229NTJ4</accession>
<name>A0A229NTJ4_9BACL</name>
<comment type="caution">
    <text evidence="1">The sequence shown here is derived from an EMBL/GenBank/DDBJ whole genome shotgun (WGS) entry which is preliminary data.</text>
</comment>
<dbReference type="EMBL" id="NMUQ01000004">
    <property type="protein sequence ID" value="OXM13178.1"/>
    <property type="molecule type" value="Genomic_DNA"/>
</dbReference>
<dbReference type="OrthoDB" id="80293at2"/>